<dbReference type="PANTHER" id="PTHR43022:SF1">
    <property type="entry name" value="PROTEIN SMF"/>
    <property type="match status" value="1"/>
</dbReference>
<comment type="similarity">
    <text evidence="1">Belongs to the DprA/Smf family.</text>
</comment>
<dbReference type="InterPro" id="IPR057666">
    <property type="entry name" value="DrpA_SLOG"/>
</dbReference>
<accession>A0ABT8G984</accession>
<evidence type="ECO:0000313" key="3">
    <source>
        <dbReference type="EMBL" id="MDN4475700.1"/>
    </source>
</evidence>
<name>A0ABT8G984_9MICO</name>
<dbReference type="EMBL" id="JAUHPW010000005">
    <property type="protein sequence ID" value="MDN4475700.1"/>
    <property type="molecule type" value="Genomic_DNA"/>
</dbReference>
<dbReference type="Proteomes" id="UP001172728">
    <property type="component" value="Unassembled WGS sequence"/>
</dbReference>
<comment type="caution">
    <text evidence="3">The sequence shown here is derived from an EMBL/GenBank/DDBJ whole genome shotgun (WGS) entry which is preliminary data.</text>
</comment>
<protein>
    <submittedName>
        <fullName evidence="3">DNA-processing protein DprA</fullName>
    </submittedName>
</protein>
<dbReference type="SUPFAM" id="SSF102405">
    <property type="entry name" value="MCP/YpsA-like"/>
    <property type="match status" value="1"/>
</dbReference>
<dbReference type="PANTHER" id="PTHR43022">
    <property type="entry name" value="PROTEIN SMF"/>
    <property type="match status" value="1"/>
</dbReference>
<dbReference type="NCBIfam" id="TIGR00732">
    <property type="entry name" value="dprA"/>
    <property type="match status" value="1"/>
</dbReference>
<feature type="domain" description="Smf/DprA SLOG" evidence="2">
    <location>
        <begin position="92"/>
        <end position="301"/>
    </location>
</feature>
<evidence type="ECO:0000256" key="1">
    <source>
        <dbReference type="ARBA" id="ARBA00006525"/>
    </source>
</evidence>
<dbReference type="Gene3D" id="3.40.50.450">
    <property type="match status" value="1"/>
</dbReference>
<evidence type="ECO:0000259" key="2">
    <source>
        <dbReference type="Pfam" id="PF02481"/>
    </source>
</evidence>
<dbReference type="Pfam" id="PF02481">
    <property type="entry name" value="DNA_processg_A"/>
    <property type="match status" value="1"/>
</dbReference>
<sequence>MTAGEDARLVWSAIAEPADEEAGWLVGRLGHEAALAWVREAARDPVGATVALAAEPARVDRVLASLGRWTPRLDAARPDELRERAARVGARIIVPGEPGWPRELDDLGEGAPHALWVRGDVDLAARWPRSVAVVGSRAATAYGEHVAAEIAAVAADAGLAVVSGGAYGIDAAAHRGALTAGGVTVAVLAGGVDRLYPAGNAALLARVIATGAVVSEQPLGFAPQRQRFLSRNRLIASAGATVVVEAAHRSGALSTARHAGALHRTVAAVPGPLTSAASVGCHRLVRDHEAELLAAPADVLELALPVGEAPDPDGPPGDGEGFRSRAERQAFGAIPRRGAPLGVIAIAAGLTEKEAQEALGALAGRGLARAVSGVWTRADAAQGA</sequence>
<gene>
    <name evidence="3" type="primary">dprA</name>
    <name evidence="3" type="ORF">QQX09_07515</name>
</gene>
<keyword evidence="4" id="KW-1185">Reference proteome</keyword>
<reference evidence="3" key="1">
    <citation type="submission" date="2023-06" db="EMBL/GenBank/DDBJ databases">
        <title>Sysu t00192.</title>
        <authorList>
            <person name="Gao L."/>
            <person name="Fang B.-Z."/>
            <person name="Li W.-J."/>
        </authorList>
    </citation>
    <scope>NUCLEOTIDE SEQUENCE</scope>
    <source>
        <strain evidence="3">SYSU T00192</strain>
    </source>
</reference>
<dbReference type="RefSeq" id="WP_301133017.1">
    <property type="nucleotide sequence ID" value="NZ_JAUHPW010000005.1"/>
</dbReference>
<organism evidence="3 4">
    <name type="scientific">Demequina litoralis</name>
    <dbReference type="NCBI Taxonomy" id="3051660"/>
    <lineage>
        <taxon>Bacteria</taxon>
        <taxon>Bacillati</taxon>
        <taxon>Actinomycetota</taxon>
        <taxon>Actinomycetes</taxon>
        <taxon>Micrococcales</taxon>
        <taxon>Demequinaceae</taxon>
        <taxon>Demequina</taxon>
    </lineage>
</organism>
<proteinExistence type="inferred from homology"/>
<evidence type="ECO:0000313" key="4">
    <source>
        <dbReference type="Proteomes" id="UP001172728"/>
    </source>
</evidence>
<dbReference type="InterPro" id="IPR003488">
    <property type="entry name" value="DprA"/>
</dbReference>